<dbReference type="AlphaFoldDB" id="A0AAT9GRX5"/>
<dbReference type="InterPro" id="IPR010985">
    <property type="entry name" value="Ribbon_hlx_hlx"/>
</dbReference>
<feature type="domain" description="Ribbon-helix-helix protein CopG" evidence="1">
    <location>
        <begin position="33"/>
        <end position="72"/>
    </location>
</feature>
<dbReference type="GO" id="GO:0006355">
    <property type="term" value="P:regulation of DNA-templated transcription"/>
    <property type="evidence" value="ECO:0007669"/>
    <property type="project" value="InterPro"/>
</dbReference>
<dbReference type="EMBL" id="AP031322">
    <property type="protein sequence ID" value="BFH73386.1"/>
    <property type="molecule type" value="Genomic_DNA"/>
</dbReference>
<dbReference type="Pfam" id="PF01402">
    <property type="entry name" value="RHH_1"/>
    <property type="match status" value="1"/>
</dbReference>
<accession>A0AAT9GRX5</accession>
<reference evidence="2" key="1">
    <citation type="submission" date="2024-03" db="EMBL/GenBank/DDBJ databases">
        <title>Complete genome sequence of Sulfurisphaera javensis strain KD-1.</title>
        <authorList>
            <person name="Sakai H."/>
            <person name="Nur N."/>
            <person name="Suwanto A."/>
            <person name="Kurosawa N."/>
        </authorList>
    </citation>
    <scope>NUCLEOTIDE SEQUENCE</scope>
    <source>
        <strain evidence="2">KD-1</strain>
    </source>
</reference>
<sequence length="78" mass="9353">MIERFIYTYVKIKYKGRNMTQNVSQKSKPKVKRFVFYATPEFVEEIEKIGAKYGINNRSELIRMALREFVERRANKNG</sequence>
<dbReference type="InterPro" id="IPR002145">
    <property type="entry name" value="CopG"/>
</dbReference>
<evidence type="ECO:0000259" key="1">
    <source>
        <dbReference type="Pfam" id="PF01402"/>
    </source>
</evidence>
<dbReference type="KEGG" id="sjv:SJAV_13300"/>
<proteinExistence type="predicted"/>
<evidence type="ECO:0000313" key="2">
    <source>
        <dbReference type="EMBL" id="BFH73386.1"/>
    </source>
</evidence>
<dbReference type="Gene3D" id="1.10.1220.10">
    <property type="entry name" value="Met repressor-like"/>
    <property type="match status" value="1"/>
</dbReference>
<organism evidence="2">
    <name type="scientific">Sulfurisphaera javensis</name>
    <dbReference type="NCBI Taxonomy" id="2049879"/>
    <lineage>
        <taxon>Archaea</taxon>
        <taxon>Thermoproteota</taxon>
        <taxon>Thermoprotei</taxon>
        <taxon>Sulfolobales</taxon>
        <taxon>Sulfolobaceae</taxon>
        <taxon>Sulfurisphaera</taxon>
    </lineage>
</organism>
<gene>
    <name evidence="2" type="ORF">SJAV_13300</name>
</gene>
<protein>
    <recommendedName>
        <fullName evidence="1">Ribbon-helix-helix protein CopG domain-containing protein</fullName>
    </recommendedName>
</protein>
<dbReference type="CDD" id="cd22231">
    <property type="entry name" value="RHH_NikR_HicB-like"/>
    <property type="match status" value="1"/>
</dbReference>
<dbReference type="InterPro" id="IPR013321">
    <property type="entry name" value="Arc_rbn_hlx_hlx"/>
</dbReference>
<name>A0AAT9GRX5_9CREN</name>
<dbReference type="SUPFAM" id="SSF47598">
    <property type="entry name" value="Ribbon-helix-helix"/>
    <property type="match status" value="1"/>
</dbReference>